<dbReference type="Pfam" id="PF26031">
    <property type="entry name" value="IREH1"/>
    <property type="match status" value="1"/>
</dbReference>
<dbReference type="OMA" id="KWLFTRM"/>
<feature type="region of interest" description="Disordered" evidence="15">
    <location>
        <begin position="137"/>
        <end position="170"/>
    </location>
</feature>
<name>A0AA38L9Y2_TAXCH</name>
<evidence type="ECO:0000256" key="4">
    <source>
        <dbReference type="ARBA" id="ARBA00022553"/>
    </source>
</evidence>
<comment type="catalytic activity">
    <reaction evidence="12">
        <text>L-threonyl-[protein] + ATP = O-phospho-L-threonyl-[protein] + ADP + H(+)</text>
        <dbReference type="Rhea" id="RHEA:46608"/>
        <dbReference type="Rhea" id="RHEA-COMP:11060"/>
        <dbReference type="Rhea" id="RHEA-COMP:11605"/>
        <dbReference type="ChEBI" id="CHEBI:15378"/>
        <dbReference type="ChEBI" id="CHEBI:30013"/>
        <dbReference type="ChEBI" id="CHEBI:30616"/>
        <dbReference type="ChEBI" id="CHEBI:61977"/>
        <dbReference type="ChEBI" id="CHEBI:456216"/>
        <dbReference type="EC" id="2.7.11.1"/>
    </reaction>
</comment>
<evidence type="ECO:0000259" key="16">
    <source>
        <dbReference type="PROSITE" id="PS50011"/>
    </source>
</evidence>
<evidence type="ECO:0000256" key="3">
    <source>
        <dbReference type="ARBA" id="ARBA00022527"/>
    </source>
</evidence>
<dbReference type="InterPro" id="IPR011009">
    <property type="entry name" value="Kinase-like_dom_sf"/>
</dbReference>
<proteinExistence type="inferred from homology"/>
<evidence type="ECO:0000256" key="5">
    <source>
        <dbReference type="ARBA" id="ARBA00022679"/>
    </source>
</evidence>
<accession>A0AA38L9Y2</accession>
<dbReference type="InterPro" id="IPR000719">
    <property type="entry name" value="Prot_kinase_dom"/>
</dbReference>
<dbReference type="EC" id="2.7.11.1" evidence="2"/>
<dbReference type="PROSITE" id="PS50011">
    <property type="entry name" value="PROTEIN_KINASE_DOM"/>
    <property type="match status" value="1"/>
</dbReference>
<comment type="caution">
    <text evidence="17">The sequence shown here is derived from an EMBL/GenBank/DDBJ whole genome shotgun (WGS) entry which is preliminary data.</text>
</comment>
<dbReference type="InterPro" id="IPR058783">
    <property type="entry name" value="IREH1/IRE-like_N"/>
</dbReference>
<keyword evidence="6" id="KW-0479">Metal-binding</keyword>
<dbReference type="GO" id="GO:0007010">
    <property type="term" value="P:cytoskeleton organization"/>
    <property type="evidence" value="ECO:0007669"/>
    <property type="project" value="UniProtKB-ARBA"/>
</dbReference>
<evidence type="ECO:0000256" key="9">
    <source>
        <dbReference type="ARBA" id="ARBA00022777"/>
    </source>
</evidence>
<dbReference type="FunFam" id="3.30.200.20:FF:000147">
    <property type="entry name" value="probable serine/threonine protein kinase IREH1"/>
    <property type="match status" value="1"/>
</dbReference>
<evidence type="ECO:0000256" key="10">
    <source>
        <dbReference type="ARBA" id="ARBA00022833"/>
    </source>
</evidence>
<dbReference type="GO" id="GO:0004674">
    <property type="term" value="F:protein serine/threonine kinase activity"/>
    <property type="evidence" value="ECO:0007669"/>
    <property type="project" value="UniProtKB-KW"/>
</dbReference>
<evidence type="ECO:0000256" key="12">
    <source>
        <dbReference type="ARBA" id="ARBA00047899"/>
    </source>
</evidence>
<keyword evidence="14" id="KW-0175">Coiled coil</keyword>
<reference evidence="17 18" key="1">
    <citation type="journal article" date="2021" name="Nat. Plants">
        <title>The Taxus genome provides insights into paclitaxel biosynthesis.</title>
        <authorList>
            <person name="Xiong X."/>
            <person name="Gou J."/>
            <person name="Liao Q."/>
            <person name="Li Y."/>
            <person name="Zhou Q."/>
            <person name="Bi G."/>
            <person name="Li C."/>
            <person name="Du R."/>
            <person name="Wang X."/>
            <person name="Sun T."/>
            <person name="Guo L."/>
            <person name="Liang H."/>
            <person name="Lu P."/>
            <person name="Wu Y."/>
            <person name="Zhang Z."/>
            <person name="Ro D.K."/>
            <person name="Shang Y."/>
            <person name="Huang S."/>
            <person name="Yan J."/>
        </authorList>
    </citation>
    <scope>NUCLEOTIDE SEQUENCE [LARGE SCALE GENOMIC DNA]</scope>
    <source>
        <strain evidence="17">Ta-2019</strain>
    </source>
</reference>
<feature type="region of interest" description="Disordered" evidence="15">
    <location>
        <begin position="730"/>
        <end position="749"/>
    </location>
</feature>
<dbReference type="EMBL" id="JAHRHJ020000005">
    <property type="protein sequence ID" value="KAH9313805.1"/>
    <property type="molecule type" value="Genomic_DNA"/>
</dbReference>
<evidence type="ECO:0000256" key="2">
    <source>
        <dbReference type="ARBA" id="ARBA00012513"/>
    </source>
</evidence>
<evidence type="ECO:0000256" key="13">
    <source>
        <dbReference type="ARBA" id="ARBA00048679"/>
    </source>
</evidence>
<dbReference type="InterPro" id="IPR050236">
    <property type="entry name" value="Ser_Thr_kinase_AGC"/>
</dbReference>
<evidence type="ECO:0000256" key="7">
    <source>
        <dbReference type="ARBA" id="ARBA00022741"/>
    </source>
</evidence>
<comment type="catalytic activity">
    <reaction evidence="13">
        <text>L-seryl-[protein] + ATP = O-phospho-L-seryl-[protein] + ADP + H(+)</text>
        <dbReference type="Rhea" id="RHEA:17989"/>
        <dbReference type="Rhea" id="RHEA-COMP:9863"/>
        <dbReference type="Rhea" id="RHEA-COMP:11604"/>
        <dbReference type="ChEBI" id="CHEBI:15378"/>
        <dbReference type="ChEBI" id="CHEBI:29999"/>
        <dbReference type="ChEBI" id="CHEBI:30616"/>
        <dbReference type="ChEBI" id="CHEBI:83421"/>
        <dbReference type="ChEBI" id="CHEBI:456216"/>
        <dbReference type="EC" id="2.7.11.1"/>
    </reaction>
</comment>
<feature type="domain" description="Protein kinase" evidence="16">
    <location>
        <begin position="1057"/>
        <end position="1307"/>
    </location>
</feature>
<dbReference type="PANTHER" id="PTHR24356:SF354">
    <property type="entry name" value="SERINE_THREONINE PROTEIN KINASE IRE4-RELATED"/>
    <property type="match status" value="1"/>
</dbReference>
<dbReference type="SUPFAM" id="SSF56112">
    <property type="entry name" value="Protein kinase-like (PK-like)"/>
    <property type="match status" value="1"/>
</dbReference>
<keyword evidence="5" id="KW-0808">Transferase</keyword>
<feature type="region of interest" description="Disordered" evidence="15">
    <location>
        <begin position="1024"/>
        <end position="1047"/>
    </location>
</feature>
<dbReference type="GO" id="GO:0008270">
    <property type="term" value="F:zinc ion binding"/>
    <property type="evidence" value="ECO:0007669"/>
    <property type="project" value="UniProtKB-KW"/>
</dbReference>
<dbReference type="GO" id="GO:0005524">
    <property type="term" value="F:ATP binding"/>
    <property type="evidence" value="ECO:0007669"/>
    <property type="project" value="UniProtKB-KW"/>
</dbReference>
<comment type="similarity">
    <text evidence="1">Belongs to the protein kinase superfamily. AGC Ser/Thr protein kinase family.</text>
</comment>
<dbReference type="Pfam" id="PF00069">
    <property type="entry name" value="Pkinase"/>
    <property type="match status" value="1"/>
</dbReference>
<dbReference type="GO" id="GO:0035556">
    <property type="term" value="P:intracellular signal transduction"/>
    <property type="evidence" value="ECO:0007669"/>
    <property type="project" value="TreeGrafter"/>
</dbReference>
<dbReference type="PANTHER" id="PTHR24356">
    <property type="entry name" value="SERINE/THREONINE-PROTEIN KINASE"/>
    <property type="match status" value="1"/>
</dbReference>
<dbReference type="CDD" id="cd05579">
    <property type="entry name" value="STKc_MAST_like"/>
    <property type="match status" value="1"/>
</dbReference>
<evidence type="ECO:0000256" key="15">
    <source>
        <dbReference type="SAM" id="MobiDB-lite"/>
    </source>
</evidence>
<feature type="non-terminal residue" evidence="17">
    <location>
        <position position="1307"/>
    </location>
</feature>
<feature type="compositionally biased region" description="Polar residues" evidence="15">
    <location>
        <begin position="1033"/>
        <end position="1044"/>
    </location>
</feature>
<dbReference type="Gene3D" id="3.30.200.20">
    <property type="entry name" value="Phosphorylase Kinase, domain 1"/>
    <property type="match status" value="1"/>
</dbReference>
<sequence>MKSQEELYEMAKEHGYVVPKWLSKMNEEKLKKKDTRIEEDKLKEDMKEDNEELLKEVLTMITTSSKEIEARKDALNEESKNTCEDKLEEEVCGPSQAHYVSNEGSKTTIGIMERSWKTLTVMWSWLSREDEIKDKVNARARSESKENNASKDEEMEKKSEKEHDVNEPKKQRVIEKGFESFEPQIEQRKIKLDFGNIACRRGIKGAFEEAPSKEEKQALITMVEEAMKPHVFKTNCVPSCECAGVANNAKDESFPRLIMKKKNEQEQEKKMKKLKGKEKSQEGLQENEEQHEKKEKDMKHLLQVGIVLMAEKGLRSSSTEDLGIPSGLNKIKTRSGPLKEENHTDFIPSDVSFTSEHVSSAAEKKKDVKAQSSEQGFVFPLNSGGKMKSQSQAVFCASAIGSGHGKEKNIPRRVAAYLDKESDQNFDLKVSQLARQISYEGATTCNEDMFRIKPPLQEPQSRKFPKGFKSYSHELGPRGGMRPTFPRAHSFNDLKELLGALHARFNMAKEEVNSELEVFAGHIVEVLEKRDSCNPDWEEKIEDLLILTRECVMMSPSDFRRQCESVVQDLAEKRQQMPVGLLKQLHTRMLFILTRYTRLLQLQKESGPNQEDSILKFKQCLKGVPAVETSWMKSGSKKNNVVTDSVKFQKLDDAPRSELTRDGLTISSGKQAVPIQSASETNGSFTDHYVVIEKHVTSLASQIKKKSAEDYTADSSKFTVKMAVPKGKSFSSCDEHSGSQDSAIHSSSPSKMHYKAYGSMFGDQHTNLEDLESVICRICEEEVPASHLEPHSYICAFADRCDFKGLNVDDRLIKISETLEQIAESYTPKSFRTSSGSPDTTKAQNLHAANEFESHSPGLSDWHHKCLEGMVEDLHEIDTAGIEDCRGPSANNLKGHFAQKIEQGLAASSTGSLTPRSGVNTPRANQIDFFWLERYNLAGVEDTGQMTDLADIARCVANTNLMEEGSTEYLTACMQDLQDNLQHSKLEALIVETFGRLVEKLLREKYFIACETLEQKSFAHSTTLKEEDRSLTDDTSQSIMSTPTHPAHKERTSIHDFEIIKPISKGAFGKVFLARKRATGDLFAIKVLRKVDMIRKNAVENILAERNILITVRNPFVVRFFYSFTCRDNLYLVMEYLNGGDLYSLLRNVGCLEEDVARIYIAELVLALEYLHSLGIVHRDLKPDNILIAHDGHIKLTDFGLSKLGLINSTDDLAGTGASGSMILEDHSCDTSSEDVHYRERRKNRSAVGTPDYLAPEILLGTEHGYTADWWSTGIVLFELLTGIPPFTAEHPQIIFDNILNQKIPWP</sequence>
<keyword evidence="10" id="KW-0862">Zinc</keyword>
<evidence type="ECO:0000313" key="17">
    <source>
        <dbReference type="EMBL" id="KAH9313805.1"/>
    </source>
</evidence>
<keyword evidence="7" id="KW-0547">Nucleotide-binding</keyword>
<dbReference type="InterPro" id="IPR008271">
    <property type="entry name" value="Ser/Thr_kinase_AS"/>
</dbReference>
<evidence type="ECO:0000256" key="11">
    <source>
        <dbReference type="ARBA" id="ARBA00022840"/>
    </source>
</evidence>
<dbReference type="FunFam" id="1.10.510.10:FF:000024">
    <property type="entry name" value="Probable serine/threonine-protein kinase cot-1"/>
    <property type="match status" value="1"/>
</dbReference>
<feature type="region of interest" description="Disordered" evidence="15">
    <location>
        <begin position="263"/>
        <end position="296"/>
    </location>
</feature>
<gene>
    <name evidence="17" type="ORF">KI387_022432</name>
</gene>
<keyword evidence="8" id="KW-0863">Zinc-finger</keyword>
<feature type="coiled-coil region" evidence="14">
    <location>
        <begin position="25"/>
        <end position="56"/>
    </location>
</feature>
<keyword evidence="4" id="KW-0597">Phosphoprotein</keyword>
<protein>
    <recommendedName>
        <fullName evidence="2">non-specific serine/threonine protein kinase</fullName>
        <ecNumber evidence="2">2.7.11.1</ecNumber>
    </recommendedName>
</protein>
<evidence type="ECO:0000256" key="6">
    <source>
        <dbReference type="ARBA" id="ARBA00022723"/>
    </source>
</evidence>
<keyword evidence="18" id="KW-1185">Reference proteome</keyword>
<evidence type="ECO:0000256" key="1">
    <source>
        <dbReference type="ARBA" id="ARBA00009903"/>
    </source>
</evidence>
<feature type="compositionally biased region" description="Polar residues" evidence="15">
    <location>
        <begin position="739"/>
        <end position="749"/>
    </location>
</feature>
<evidence type="ECO:0000313" key="18">
    <source>
        <dbReference type="Proteomes" id="UP000824469"/>
    </source>
</evidence>
<dbReference type="SMART" id="SM00220">
    <property type="entry name" value="S_TKc"/>
    <property type="match status" value="1"/>
</dbReference>
<dbReference type="Proteomes" id="UP000824469">
    <property type="component" value="Unassembled WGS sequence"/>
</dbReference>
<keyword evidence="3" id="KW-0723">Serine/threonine-protein kinase</keyword>
<keyword evidence="9" id="KW-0418">Kinase</keyword>
<organism evidence="17 18">
    <name type="scientific">Taxus chinensis</name>
    <name type="common">Chinese yew</name>
    <name type="synonym">Taxus wallichiana var. chinensis</name>
    <dbReference type="NCBI Taxonomy" id="29808"/>
    <lineage>
        <taxon>Eukaryota</taxon>
        <taxon>Viridiplantae</taxon>
        <taxon>Streptophyta</taxon>
        <taxon>Embryophyta</taxon>
        <taxon>Tracheophyta</taxon>
        <taxon>Spermatophyta</taxon>
        <taxon>Pinopsida</taxon>
        <taxon>Pinidae</taxon>
        <taxon>Conifers II</taxon>
        <taxon>Cupressales</taxon>
        <taxon>Taxaceae</taxon>
        <taxon>Taxus</taxon>
    </lineage>
</organism>
<evidence type="ECO:0000256" key="8">
    <source>
        <dbReference type="ARBA" id="ARBA00022771"/>
    </source>
</evidence>
<dbReference type="PROSITE" id="PS00108">
    <property type="entry name" value="PROTEIN_KINASE_ST"/>
    <property type="match status" value="1"/>
</dbReference>
<keyword evidence="11" id="KW-0067">ATP-binding</keyword>
<evidence type="ECO:0000256" key="14">
    <source>
        <dbReference type="SAM" id="Coils"/>
    </source>
</evidence>
<dbReference type="Gene3D" id="1.10.510.10">
    <property type="entry name" value="Transferase(Phosphotransferase) domain 1"/>
    <property type="match status" value="1"/>
</dbReference>